<dbReference type="Pfam" id="PF02931">
    <property type="entry name" value="Neur_chan_LBD"/>
    <property type="match status" value="1"/>
</dbReference>
<keyword evidence="3" id="KW-1185">Reference proteome</keyword>
<feature type="non-terminal residue" evidence="2">
    <location>
        <position position="1"/>
    </location>
</feature>
<dbReference type="InterPro" id="IPR036734">
    <property type="entry name" value="Neur_chan_lig-bd_sf"/>
</dbReference>
<reference evidence="2" key="1">
    <citation type="journal article" date="2023" name="PLoS Negl. Trop. Dis.">
        <title>A genome sequence for Biomphalaria pfeifferi, the major vector snail for the human-infecting parasite Schistosoma mansoni.</title>
        <authorList>
            <person name="Bu L."/>
            <person name="Lu L."/>
            <person name="Laidemitt M.R."/>
            <person name="Zhang S.M."/>
            <person name="Mutuku M."/>
            <person name="Mkoji G."/>
            <person name="Steinauer M."/>
            <person name="Loker E.S."/>
        </authorList>
    </citation>
    <scope>NUCLEOTIDE SEQUENCE</scope>
    <source>
        <strain evidence="2">KasaAsao</strain>
    </source>
</reference>
<dbReference type="Proteomes" id="UP001233172">
    <property type="component" value="Unassembled WGS sequence"/>
</dbReference>
<feature type="domain" description="Neurotransmitter-gated ion-channel ligand-binding" evidence="1">
    <location>
        <begin position="1"/>
        <end position="81"/>
    </location>
</feature>
<dbReference type="GO" id="GO:0016020">
    <property type="term" value="C:membrane"/>
    <property type="evidence" value="ECO:0007669"/>
    <property type="project" value="InterPro"/>
</dbReference>
<dbReference type="AlphaFoldDB" id="A0AAD8C1M2"/>
<evidence type="ECO:0000259" key="1">
    <source>
        <dbReference type="Pfam" id="PF02931"/>
    </source>
</evidence>
<gene>
    <name evidence="2" type="ORF">Bpfe_005916</name>
</gene>
<dbReference type="EMBL" id="JASAOG010000016">
    <property type="protein sequence ID" value="KAK0064827.1"/>
    <property type="molecule type" value="Genomic_DNA"/>
</dbReference>
<proteinExistence type="predicted"/>
<comment type="caution">
    <text evidence="2">The sequence shown here is derived from an EMBL/GenBank/DDBJ whole genome shotgun (WGS) entry which is preliminary data.</text>
</comment>
<keyword evidence="2" id="KW-0675">Receptor</keyword>
<evidence type="ECO:0000313" key="2">
    <source>
        <dbReference type="EMBL" id="KAK0064827.1"/>
    </source>
</evidence>
<evidence type="ECO:0000313" key="3">
    <source>
        <dbReference type="Proteomes" id="UP001233172"/>
    </source>
</evidence>
<dbReference type="Gene3D" id="2.70.170.10">
    <property type="entry name" value="Neurotransmitter-gated ion-channel ligand-binding domain"/>
    <property type="match status" value="1"/>
</dbReference>
<feature type="non-terminal residue" evidence="2">
    <location>
        <position position="83"/>
    </location>
</feature>
<sequence length="83" mass="9741">DYTITMYLNQYWQDERLQFIYNDSLDLGENRSVDTMTLTGAFAEKIWVPDTFLANDKNSFLHDITEKNKMVRLYGNGSLVYGM</sequence>
<protein>
    <submittedName>
        <fullName evidence="2">Gamma-aminobutyric acid receptor subunit beta</fullName>
    </submittedName>
</protein>
<organism evidence="2 3">
    <name type="scientific">Biomphalaria pfeifferi</name>
    <name type="common">Bloodfluke planorb</name>
    <name type="synonym">Freshwater snail</name>
    <dbReference type="NCBI Taxonomy" id="112525"/>
    <lineage>
        <taxon>Eukaryota</taxon>
        <taxon>Metazoa</taxon>
        <taxon>Spiralia</taxon>
        <taxon>Lophotrochozoa</taxon>
        <taxon>Mollusca</taxon>
        <taxon>Gastropoda</taxon>
        <taxon>Heterobranchia</taxon>
        <taxon>Euthyneura</taxon>
        <taxon>Panpulmonata</taxon>
        <taxon>Hygrophila</taxon>
        <taxon>Lymnaeoidea</taxon>
        <taxon>Planorbidae</taxon>
        <taxon>Biomphalaria</taxon>
    </lineage>
</organism>
<dbReference type="InterPro" id="IPR006202">
    <property type="entry name" value="Neur_chan_lig-bd"/>
</dbReference>
<dbReference type="GO" id="GO:0005230">
    <property type="term" value="F:extracellular ligand-gated monoatomic ion channel activity"/>
    <property type="evidence" value="ECO:0007669"/>
    <property type="project" value="InterPro"/>
</dbReference>
<dbReference type="SUPFAM" id="SSF63712">
    <property type="entry name" value="Nicotinic receptor ligand binding domain-like"/>
    <property type="match status" value="1"/>
</dbReference>
<reference evidence="2" key="2">
    <citation type="submission" date="2023-04" db="EMBL/GenBank/DDBJ databases">
        <authorList>
            <person name="Bu L."/>
            <person name="Lu L."/>
            <person name="Laidemitt M.R."/>
            <person name="Zhang S.M."/>
            <person name="Mutuku M."/>
            <person name="Mkoji G."/>
            <person name="Steinauer M."/>
            <person name="Loker E.S."/>
        </authorList>
    </citation>
    <scope>NUCLEOTIDE SEQUENCE</scope>
    <source>
        <strain evidence="2">KasaAsao</strain>
        <tissue evidence="2">Whole Snail</tissue>
    </source>
</reference>
<name>A0AAD8C1M2_BIOPF</name>
<accession>A0AAD8C1M2</accession>